<dbReference type="PANTHER" id="PTHR20898">
    <property type="entry name" value="DAEDALUS ON 3-RELATED-RELATED"/>
    <property type="match status" value="1"/>
</dbReference>
<proteinExistence type="predicted"/>
<comment type="caution">
    <text evidence="1">The sequence shown here is derived from an EMBL/GenBank/DDBJ whole genome shotgun (WGS) entry which is preliminary data.</text>
</comment>
<sequence>MNDTTDLCEFLGGKNKNLIVKWVMEMIQASLPAVDLHPCPYYPGVLKWNNVTLDLSKIPSFPDGEYRVKIVFFNSDDDNIMSNIYLIELRDKEVKNF</sequence>
<dbReference type="Pfam" id="PF06477">
    <property type="entry name" value="DUF1091"/>
    <property type="match status" value="1"/>
</dbReference>
<protein>
    <submittedName>
        <fullName evidence="1">Uncharacterized protein</fullName>
    </submittedName>
</protein>
<keyword evidence="2" id="KW-1185">Reference proteome</keyword>
<name>A0A9J6CPE7_POLVA</name>
<gene>
    <name evidence="1" type="ORF">PVAND_012774</name>
</gene>
<evidence type="ECO:0000313" key="1">
    <source>
        <dbReference type="EMBL" id="KAG5683499.1"/>
    </source>
</evidence>
<dbReference type="Proteomes" id="UP001107558">
    <property type="component" value="Chromosome 1"/>
</dbReference>
<reference evidence="1" key="1">
    <citation type="submission" date="2021-03" db="EMBL/GenBank/DDBJ databases">
        <title>Chromosome level genome of the anhydrobiotic midge Polypedilum vanderplanki.</title>
        <authorList>
            <person name="Yoshida Y."/>
            <person name="Kikawada T."/>
            <person name="Gusev O."/>
        </authorList>
    </citation>
    <scope>NUCLEOTIDE SEQUENCE</scope>
    <source>
        <strain evidence="1">NIAS01</strain>
        <tissue evidence="1">Whole body or cell culture</tissue>
    </source>
</reference>
<dbReference type="EMBL" id="JADBJN010000001">
    <property type="protein sequence ID" value="KAG5683499.1"/>
    <property type="molecule type" value="Genomic_DNA"/>
</dbReference>
<evidence type="ECO:0000313" key="2">
    <source>
        <dbReference type="Proteomes" id="UP001107558"/>
    </source>
</evidence>
<accession>A0A9J6CPE7</accession>
<dbReference type="AlphaFoldDB" id="A0A9J6CPE7"/>
<organism evidence="1 2">
    <name type="scientific">Polypedilum vanderplanki</name>
    <name type="common">Sleeping chironomid midge</name>
    <dbReference type="NCBI Taxonomy" id="319348"/>
    <lineage>
        <taxon>Eukaryota</taxon>
        <taxon>Metazoa</taxon>
        <taxon>Ecdysozoa</taxon>
        <taxon>Arthropoda</taxon>
        <taxon>Hexapoda</taxon>
        <taxon>Insecta</taxon>
        <taxon>Pterygota</taxon>
        <taxon>Neoptera</taxon>
        <taxon>Endopterygota</taxon>
        <taxon>Diptera</taxon>
        <taxon>Nematocera</taxon>
        <taxon>Chironomoidea</taxon>
        <taxon>Chironomidae</taxon>
        <taxon>Chironominae</taxon>
        <taxon>Polypedilum</taxon>
        <taxon>Polypedilum</taxon>
    </lineage>
</organism>
<dbReference type="InterPro" id="IPR010512">
    <property type="entry name" value="DUF1091"/>
</dbReference>